<keyword evidence="2" id="KW-0378">Hydrolase</keyword>
<dbReference type="RefSeq" id="WP_186745078.1">
    <property type="nucleotide sequence ID" value="NZ_CP060394.1"/>
</dbReference>
<dbReference type="AlphaFoldDB" id="A0A7G8BLZ1"/>
<dbReference type="InterPro" id="IPR029058">
    <property type="entry name" value="AB_hydrolase_fold"/>
</dbReference>
<accession>A0A7G8BLZ1</accession>
<keyword evidence="3" id="KW-1185">Reference proteome</keyword>
<name>A0A7G8BLZ1_9BACT</name>
<sequence>MSSSLPNATVVLVHGAWADGSCWHKIILPLRQQGLNVTCAPIPLTSLRDDIAALQRVLDRTNGPVVLAGHAYGGAVIAGSNNDRVKSLVYVAALAPDEGETVADVFYRAEPHPDAPHLAPDEHGFIWMPEEGFSNAVAHKVPRDQATILSAVQRPIALKCIQEKAPTPAWKTKPSWFLLAEEDRMIVPETQRFMAERMGATIQSHAVDHSPMYTAPNLVVDLVLEAAREAIRK</sequence>
<reference evidence="2 3" key="1">
    <citation type="submission" date="2020-08" db="EMBL/GenBank/DDBJ databases">
        <title>Edaphobacter telluris sp. nov. and Acidobacterium dinghuensis sp. nov., two acidobacteria isolated from forest soil.</title>
        <authorList>
            <person name="Fu J."/>
            <person name="Qiu L."/>
        </authorList>
    </citation>
    <scope>NUCLEOTIDE SEQUENCE [LARGE SCALE GENOMIC DNA]</scope>
    <source>
        <strain evidence="2">4Y35</strain>
    </source>
</reference>
<evidence type="ECO:0000259" key="1">
    <source>
        <dbReference type="Pfam" id="PF12697"/>
    </source>
</evidence>
<evidence type="ECO:0000313" key="3">
    <source>
        <dbReference type="Proteomes" id="UP000515312"/>
    </source>
</evidence>
<dbReference type="EMBL" id="CP060394">
    <property type="protein sequence ID" value="QNI33561.1"/>
    <property type="molecule type" value="Genomic_DNA"/>
</dbReference>
<dbReference type="Gene3D" id="3.40.50.1820">
    <property type="entry name" value="alpha/beta hydrolase"/>
    <property type="match status" value="1"/>
</dbReference>
<proteinExistence type="predicted"/>
<evidence type="ECO:0000313" key="2">
    <source>
        <dbReference type="EMBL" id="QNI33561.1"/>
    </source>
</evidence>
<dbReference type="InterPro" id="IPR000073">
    <property type="entry name" value="AB_hydrolase_1"/>
</dbReference>
<feature type="domain" description="AB hydrolase-1" evidence="1">
    <location>
        <begin position="10"/>
        <end position="221"/>
    </location>
</feature>
<dbReference type="PANTHER" id="PTHR37017">
    <property type="entry name" value="AB HYDROLASE-1 DOMAIN-CONTAINING PROTEIN-RELATED"/>
    <property type="match status" value="1"/>
</dbReference>
<dbReference type="GO" id="GO:0016787">
    <property type="term" value="F:hydrolase activity"/>
    <property type="evidence" value="ECO:0007669"/>
    <property type="project" value="UniProtKB-KW"/>
</dbReference>
<organism evidence="2 3">
    <name type="scientific">Alloacidobacterium dinghuense</name>
    <dbReference type="NCBI Taxonomy" id="2763107"/>
    <lineage>
        <taxon>Bacteria</taxon>
        <taxon>Pseudomonadati</taxon>
        <taxon>Acidobacteriota</taxon>
        <taxon>Terriglobia</taxon>
        <taxon>Terriglobales</taxon>
        <taxon>Acidobacteriaceae</taxon>
        <taxon>Alloacidobacterium</taxon>
    </lineage>
</organism>
<gene>
    <name evidence="2" type="ORF">H7849_06350</name>
</gene>
<dbReference type="Pfam" id="PF12697">
    <property type="entry name" value="Abhydrolase_6"/>
    <property type="match status" value="1"/>
</dbReference>
<dbReference type="SUPFAM" id="SSF53474">
    <property type="entry name" value="alpha/beta-Hydrolases"/>
    <property type="match status" value="1"/>
</dbReference>
<protein>
    <submittedName>
        <fullName evidence="2">Alpha/beta hydrolase</fullName>
    </submittedName>
</protein>
<dbReference type="InterPro" id="IPR052897">
    <property type="entry name" value="Sec-Metab_Biosynth_Hydrolase"/>
</dbReference>
<dbReference type="PANTHER" id="PTHR37017:SF11">
    <property type="entry name" value="ESTERASE_LIPASE_THIOESTERASE DOMAIN-CONTAINING PROTEIN"/>
    <property type="match status" value="1"/>
</dbReference>
<dbReference type="Proteomes" id="UP000515312">
    <property type="component" value="Chromosome"/>
</dbReference>
<dbReference type="KEGG" id="adin:H7849_06350"/>